<sequence length="250" mass="26608">MTIFRRITFATLAAPLALSLAACGGSETPEGEVAQSEAIAKIPAPAGQEWSDTARVTEYDGYVIGNPDAPVKLIEYASLTCGACAAFSTDASEILRNKYINSGVVSYEIRNQVHNGVDLVLARLVRCGQPESFHPLAEQVWANLAPLMERAQANPQALEAAMKLPENQRFAGVAQAAGLTEFFAARGISTDQANSCLADNASVQAIADRSEKQSTEFDVTGTPTFFINGNNLGSLNWAGLEPMLQRAGAR</sequence>
<protein>
    <submittedName>
        <fullName evidence="3">Thioredoxin domain-containing protein</fullName>
    </submittedName>
</protein>
<dbReference type="Pfam" id="PF13462">
    <property type="entry name" value="Thioredoxin_4"/>
    <property type="match status" value="1"/>
</dbReference>
<dbReference type="EMBL" id="WTYU01000001">
    <property type="protein sequence ID" value="MXP14563.1"/>
    <property type="molecule type" value="Genomic_DNA"/>
</dbReference>
<gene>
    <name evidence="3" type="ORF">GRI44_07350</name>
</gene>
<dbReference type="Gene3D" id="3.40.30.10">
    <property type="entry name" value="Glutaredoxin"/>
    <property type="match status" value="1"/>
</dbReference>
<dbReference type="AlphaFoldDB" id="A0A6L7GEW6"/>
<evidence type="ECO:0000313" key="3">
    <source>
        <dbReference type="EMBL" id="MXP14563.1"/>
    </source>
</evidence>
<feature type="domain" description="Thioredoxin-like fold" evidence="2">
    <location>
        <begin position="61"/>
        <end position="244"/>
    </location>
</feature>
<evidence type="ECO:0000256" key="1">
    <source>
        <dbReference type="SAM" id="SignalP"/>
    </source>
</evidence>
<dbReference type="Proteomes" id="UP000473531">
    <property type="component" value="Unassembled WGS sequence"/>
</dbReference>
<keyword evidence="4" id="KW-1185">Reference proteome</keyword>
<dbReference type="InterPro" id="IPR012336">
    <property type="entry name" value="Thioredoxin-like_fold"/>
</dbReference>
<dbReference type="InterPro" id="IPR036249">
    <property type="entry name" value="Thioredoxin-like_sf"/>
</dbReference>
<dbReference type="RefSeq" id="WP_160600764.1">
    <property type="nucleotide sequence ID" value="NZ_WTYU01000001.1"/>
</dbReference>
<comment type="caution">
    <text evidence="3">The sequence shown here is derived from an EMBL/GenBank/DDBJ whole genome shotgun (WGS) entry which is preliminary data.</text>
</comment>
<organism evidence="3 4">
    <name type="scientific">Allopontixanthobacter confluentis</name>
    <dbReference type="NCBI Taxonomy" id="1849021"/>
    <lineage>
        <taxon>Bacteria</taxon>
        <taxon>Pseudomonadati</taxon>
        <taxon>Pseudomonadota</taxon>
        <taxon>Alphaproteobacteria</taxon>
        <taxon>Sphingomonadales</taxon>
        <taxon>Erythrobacteraceae</taxon>
        <taxon>Allopontixanthobacter</taxon>
    </lineage>
</organism>
<evidence type="ECO:0000259" key="2">
    <source>
        <dbReference type="Pfam" id="PF13462"/>
    </source>
</evidence>
<feature type="chain" id="PRO_5026886434" evidence="1">
    <location>
        <begin position="22"/>
        <end position="250"/>
    </location>
</feature>
<evidence type="ECO:0000313" key="4">
    <source>
        <dbReference type="Proteomes" id="UP000473531"/>
    </source>
</evidence>
<dbReference type="OrthoDB" id="8478320at2"/>
<reference evidence="3 4" key="1">
    <citation type="submission" date="2019-12" db="EMBL/GenBank/DDBJ databases">
        <title>Genomic-based taxomic classification of the family Erythrobacteraceae.</title>
        <authorList>
            <person name="Xu L."/>
        </authorList>
    </citation>
    <scope>NUCLEOTIDE SEQUENCE [LARGE SCALE GENOMIC DNA]</scope>
    <source>
        <strain evidence="3 4">KCTC 52259</strain>
    </source>
</reference>
<dbReference type="SUPFAM" id="SSF52833">
    <property type="entry name" value="Thioredoxin-like"/>
    <property type="match status" value="1"/>
</dbReference>
<dbReference type="PROSITE" id="PS51257">
    <property type="entry name" value="PROKAR_LIPOPROTEIN"/>
    <property type="match status" value="1"/>
</dbReference>
<keyword evidence="1" id="KW-0732">Signal</keyword>
<name>A0A6L7GEW6_9SPHN</name>
<feature type="signal peptide" evidence="1">
    <location>
        <begin position="1"/>
        <end position="21"/>
    </location>
</feature>
<accession>A0A6L7GEW6</accession>
<dbReference type="Gene3D" id="1.10.40.110">
    <property type="match status" value="1"/>
</dbReference>
<proteinExistence type="predicted"/>